<evidence type="ECO:0000256" key="1">
    <source>
        <dbReference type="ARBA" id="ARBA00006538"/>
    </source>
</evidence>
<dbReference type="PANTHER" id="PTHR10824:SF36">
    <property type="entry name" value="ACYL-COA THIOESTERASE 17-RELATED"/>
    <property type="match status" value="1"/>
</dbReference>
<evidence type="ECO:0000313" key="6">
    <source>
        <dbReference type="EMBL" id="MFC3958886.1"/>
    </source>
</evidence>
<dbReference type="AlphaFoldDB" id="A0ABD5NPG3"/>
<keyword evidence="7" id="KW-1185">Reference proteome</keyword>
<evidence type="ECO:0000256" key="3">
    <source>
        <dbReference type="SAM" id="MobiDB-lite"/>
    </source>
</evidence>
<dbReference type="GeneID" id="73901821"/>
<dbReference type="InterPro" id="IPR042490">
    <property type="entry name" value="Thio_Ohase/BAAT_N"/>
</dbReference>
<evidence type="ECO:0000259" key="5">
    <source>
        <dbReference type="Pfam" id="PF08840"/>
    </source>
</evidence>
<comment type="similarity">
    <text evidence="1">Belongs to the C/M/P thioester hydrolase family.</text>
</comment>
<name>A0ABD5NPG3_9EURY</name>
<dbReference type="PANTHER" id="PTHR10824">
    <property type="entry name" value="ACYL-COENZYME A THIOESTERASE-RELATED"/>
    <property type="match status" value="1"/>
</dbReference>
<proteinExistence type="inferred from homology"/>
<gene>
    <name evidence="6" type="ORF">ACFOUR_10975</name>
</gene>
<feature type="active site" description="Charge relay system" evidence="2">
    <location>
        <position position="238"/>
    </location>
</feature>
<dbReference type="EMBL" id="JBHSAQ010000009">
    <property type="protein sequence ID" value="MFC3958886.1"/>
    <property type="molecule type" value="Genomic_DNA"/>
</dbReference>
<accession>A0ABD5NPG3</accession>
<protein>
    <submittedName>
        <fullName evidence="6">Acyl-CoA thioester hydrolase/BAAT C-terminal domain-containing protein</fullName>
    </submittedName>
</protein>
<comment type="caution">
    <text evidence="6">The sequence shown here is derived from an EMBL/GenBank/DDBJ whole genome shotgun (WGS) entry which is preliminary data.</text>
</comment>
<evidence type="ECO:0000259" key="4">
    <source>
        <dbReference type="Pfam" id="PF04775"/>
    </source>
</evidence>
<feature type="domain" description="Acyl-CoA thioester hydrolase/bile acid-CoA amino acid N-acetyltransferase" evidence="4">
    <location>
        <begin position="28"/>
        <end position="144"/>
    </location>
</feature>
<dbReference type="Pfam" id="PF08840">
    <property type="entry name" value="BAAT_C"/>
    <property type="match status" value="1"/>
</dbReference>
<dbReference type="PIRSF" id="PIRSF016521">
    <property type="entry name" value="Acyl-CoA_hydro"/>
    <property type="match status" value="1"/>
</dbReference>
<organism evidence="6 7">
    <name type="scientific">Halovivax cerinus</name>
    <dbReference type="NCBI Taxonomy" id="1487865"/>
    <lineage>
        <taxon>Archaea</taxon>
        <taxon>Methanobacteriati</taxon>
        <taxon>Methanobacteriota</taxon>
        <taxon>Stenosarchaea group</taxon>
        <taxon>Halobacteria</taxon>
        <taxon>Halobacteriales</taxon>
        <taxon>Natrialbaceae</taxon>
        <taxon>Halovivax</taxon>
    </lineage>
</organism>
<dbReference type="InterPro" id="IPR029058">
    <property type="entry name" value="AB_hydrolase_fold"/>
</dbReference>
<sequence length="405" mass="43286">MSNAPDPSRSAAHAGSLAIRAPDTSAYDERIAIRVTGAEQNERVDLRASLVDDDGSIWASHLTFTADEDGVVDLTEVAPDDGAYEDAEPMGWLRSMEPAGDEWLPRLETDPTIAIELRATAGDRTVERTIHREVYDAGISAQQIDRENFVGSLFVPAGDGPHPAVIDLHGGGGRLTVRTAKLLATEGYVTLALEYVGEASAIPDEFGRIPLGTFDDAAHWLLDQSTVCGDRVGLVGRSRGAELALLLGARYDWVGAVVSCAGSGVAWDTPSGDPAWIHDGLPVPHLTAEESPATRMERGVDDERIQQATAAVENTDGPILLISGDDDRVWPARRLSNVAIDRLDDAGFAYRYEHRTYDDVGHTMTAPSTPIRESLPTGGSGAATATAAEDSWPAILETLDRGLDN</sequence>
<dbReference type="SUPFAM" id="SSF53474">
    <property type="entry name" value="alpha/beta-Hydrolases"/>
    <property type="match status" value="1"/>
</dbReference>
<dbReference type="RefSeq" id="WP_256532718.1">
    <property type="nucleotide sequence ID" value="NZ_CP101824.1"/>
</dbReference>
<feature type="active site" description="Charge relay system" evidence="2">
    <location>
        <position position="327"/>
    </location>
</feature>
<keyword evidence="6" id="KW-0378">Hydrolase</keyword>
<feature type="domain" description="BAAT/Acyl-CoA thioester hydrolase C-terminal" evidence="5">
    <location>
        <begin position="211"/>
        <end position="401"/>
    </location>
</feature>
<dbReference type="Proteomes" id="UP001595846">
    <property type="component" value="Unassembled WGS sequence"/>
</dbReference>
<dbReference type="Pfam" id="PF04775">
    <property type="entry name" value="Bile_Hydr_Trans"/>
    <property type="match status" value="1"/>
</dbReference>
<dbReference type="GO" id="GO:0016787">
    <property type="term" value="F:hydrolase activity"/>
    <property type="evidence" value="ECO:0007669"/>
    <property type="project" value="UniProtKB-KW"/>
</dbReference>
<feature type="active site" description="Charge relay system" evidence="2">
    <location>
        <position position="362"/>
    </location>
</feature>
<dbReference type="Gene3D" id="3.40.50.1820">
    <property type="entry name" value="alpha/beta hydrolase"/>
    <property type="match status" value="1"/>
</dbReference>
<evidence type="ECO:0000313" key="7">
    <source>
        <dbReference type="Proteomes" id="UP001595846"/>
    </source>
</evidence>
<reference evidence="6 7" key="1">
    <citation type="journal article" date="2019" name="Int. J. Syst. Evol. Microbiol.">
        <title>The Global Catalogue of Microorganisms (GCM) 10K type strain sequencing project: providing services to taxonomists for standard genome sequencing and annotation.</title>
        <authorList>
            <consortium name="The Broad Institute Genomics Platform"/>
            <consortium name="The Broad Institute Genome Sequencing Center for Infectious Disease"/>
            <person name="Wu L."/>
            <person name="Ma J."/>
        </authorList>
    </citation>
    <scope>NUCLEOTIDE SEQUENCE [LARGE SCALE GENOMIC DNA]</scope>
    <source>
        <strain evidence="6 7">IBRC-M 10256</strain>
    </source>
</reference>
<dbReference type="InterPro" id="IPR006862">
    <property type="entry name" value="Thio_Ohase/aa_AcTrfase"/>
</dbReference>
<evidence type="ECO:0000256" key="2">
    <source>
        <dbReference type="PIRSR" id="PIRSR016521-1"/>
    </source>
</evidence>
<dbReference type="Gene3D" id="2.60.40.2240">
    <property type="entry name" value="Acyl-CoA thioester hydrolase/BAAT N-terminal domain"/>
    <property type="match status" value="1"/>
</dbReference>
<feature type="region of interest" description="Disordered" evidence="3">
    <location>
        <begin position="361"/>
        <end position="389"/>
    </location>
</feature>
<dbReference type="InterPro" id="IPR014940">
    <property type="entry name" value="BAAT_C"/>
</dbReference>
<dbReference type="InterPro" id="IPR016662">
    <property type="entry name" value="Acyl-CoA_thioEstase_long-chain"/>
</dbReference>